<proteinExistence type="inferred from homology"/>
<keyword evidence="4 11" id="KW-0479">Metal-binding</keyword>
<dbReference type="InterPro" id="IPR018165">
    <property type="entry name" value="Ala-tRNA-synth_IIc_core"/>
</dbReference>
<dbReference type="FunFam" id="3.30.980.10:FF:000004">
    <property type="entry name" value="Alanine--tRNA ligase, cytoplasmic"/>
    <property type="match status" value="1"/>
</dbReference>
<dbReference type="FunFam" id="3.30.930.10:FF:000004">
    <property type="entry name" value="Alanine--tRNA ligase"/>
    <property type="match status" value="1"/>
</dbReference>
<dbReference type="Proteomes" id="UP000033671">
    <property type="component" value="Unassembled WGS sequence"/>
</dbReference>
<evidence type="ECO:0000256" key="1">
    <source>
        <dbReference type="ARBA" id="ARBA00008226"/>
    </source>
</evidence>
<reference evidence="13 14" key="1">
    <citation type="submission" date="2015-01" db="EMBL/GenBank/DDBJ databases">
        <title>Genome Sequencing of Rickettsiales.</title>
        <authorList>
            <person name="Daugherty S.C."/>
            <person name="Su Q."/>
            <person name="Abolude K."/>
            <person name="Beier-Sexton M."/>
            <person name="Carlyon J.A."/>
            <person name="Carter R."/>
            <person name="Day N.P."/>
            <person name="Dumler S.J."/>
            <person name="Dyachenko V."/>
            <person name="Godinez A."/>
            <person name="Kurtti T.J."/>
            <person name="Lichay M."/>
            <person name="Mullins K.E."/>
            <person name="Ott S."/>
            <person name="Pappas-Brown V."/>
            <person name="Paris D.H."/>
            <person name="Patel P."/>
            <person name="Richards A.L."/>
            <person name="Sadzewicz L."/>
            <person name="Sears K."/>
            <person name="Seidman D."/>
            <person name="Sengamalay N."/>
            <person name="Stenos J."/>
            <person name="Tallon L.J."/>
            <person name="Vincent G."/>
            <person name="Fraser C.M."/>
            <person name="Munderloh U."/>
            <person name="Dunning-Hotopp J.C."/>
        </authorList>
    </citation>
    <scope>NUCLEOTIDE SEQUENCE [LARGE SCALE GENOMIC DNA]</scope>
    <source>
        <strain evidence="13 14">TA716</strain>
    </source>
</reference>
<dbReference type="PROSITE" id="PS50860">
    <property type="entry name" value="AA_TRNA_LIGASE_II_ALA"/>
    <property type="match status" value="1"/>
</dbReference>
<evidence type="ECO:0000256" key="6">
    <source>
        <dbReference type="ARBA" id="ARBA00022833"/>
    </source>
</evidence>
<comment type="subcellular location">
    <subcellularLocation>
        <location evidence="11">Cytoplasm</location>
    </subcellularLocation>
</comment>
<comment type="domain">
    <text evidence="11">Consists of three domains; the N-terminal catalytic domain, the editing domain and the C-terminal C-Ala domain. The editing domain removes incorrectly charged amino acids, while the C-Ala domain, along with tRNA(Ala), serves as a bridge to cooperatively bring together the editing and aminoacylation centers thus stimulating deacylation of misacylated tRNAs.</text>
</comment>
<dbReference type="Gene3D" id="3.30.980.10">
    <property type="entry name" value="Threonyl-trna Synthetase, Chain A, domain 2"/>
    <property type="match status" value="1"/>
</dbReference>
<evidence type="ECO:0000313" key="14">
    <source>
        <dbReference type="Proteomes" id="UP000033671"/>
    </source>
</evidence>
<dbReference type="PANTHER" id="PTHR11777:SF9">
    <property type="entry name" value="ALANINE--TRNA LIGASE, CYTOPLASMIC"/>
    <property type="match status" value="1"/>
</dbReference>
<dbReference type="GO" id="GO:0000049">
    <property type="term" value="F:tRNA binding"/>
    <property type="evidence" value="ECO:0007669"/>
    <property type="project" value="UniProtKB-KW"/>
</dbReference>
<dbReference type="InterPro" id="IPR009000">
    <property type="entry name" value="Transl_B-barrel_sf"/>
</dbReference>
<dbReference type="Pfam" id="PF01411">
    <property type="entry name" value="tRNA-synt_2c"/>
    <property type="match status" value="1"/>
</dbReference>
<feature type="binding site" evidence="11">
    <location>
        <position position="682"/>
    </location>
    <ligand>
        <name>Zn(2+)</name>
        <dbReference type="ChEBI" id="CHEBI:29105"/>
    </ligand>
</feature>
<evidence type="ECO:0000256" key="3">
    <source>
        <dbReference type="ARBA" id="ARBA00022598"/>
    </source>
</evidence>
<evidence type="ECO:0000313" key="13">
    <source>
        <dbReference type="EMBL" id="KJV77522.1"/>
    </source>
</evidence>
<keyword evidence="8 11" id="KW-0694">RNA-binding</keyword>
<organism evidence="13 14">
    <name type="scientific">Orientia tsutsugamushi str. TA716</name>
    <dbReference type="NCBI Taxonomy" id="1359175"/>
    <lineage>
        <taxon>Bacteria</taxon>
        <taxon>Pseudomonadati</taxon>
        <taxon>Pseudomonadota</taxon>
        <taxon>Alphaproteobacteria</taxon>
        <taxon>Rickettsiales</taxon>
        <taxon>Rickettsiaceae</taxon>
        <taxon>Rickettsieae</taxon>
        <taxon>Orientia</taxon>
    </lineage>
</organism>
<comment type="function">
    <text evidence="11">Catalyzes the attachment of alanine to tRNA(Ala) in a two-step reaction: alanine is first activated by ATP to form Ala-AMP and then transferred to the acceptor end of tRNA(Ala). Also edits incorrectly charged Ser-tRNA(Ala) and Gly-tRNA(Ala) via its editing domain.</text>
</comment>
<dbReference type="InterPro" id="IPR003156">
    <property type="entry name" value="DHHA1_dom"/>
</dbReference>
<keyword evidence="7 11" id="KW-0067">ATP-binding</keyword>
<feature type="domain" description="Alanyl-transfer RNA synthetases family profile" evidence="12">
    <location>
        <begin position="5"/>
        <end position="725"/>
    </location>
</feature>
<dbReference type="PRINTS" id="PR00980">
    <property type="entry name" value="TRNASYNTHALA"/>
</dbReference>
<keyword evidence="6 11" id="KW-0862">Zinc</keyword>
<evidence type="ECO:0000256" key="9">
    <source>
        <dbReference type="ARBA" id="ARBA00022917"/>
    </source>
</evidence>
<dbReference type="CDD" id="cd00673">
    <property type="entry name" value="AlaRS_core"/>
    <property type="match status" value="1"/>
</dbReference>
<dbReference type="EC" id="6.1.1.7" evidence="11"/>
<evidence type="ECO:0000256" key="8">
    <source>
        <dbReference type="ARBA" id="ARBA00022884"/>
    </source>
</evidence>
<evidence type="ECO:0000256" key="10">
    <source>
        <dbReference type="ARBA" id="ARBA00023146"/>
    </source>
</evidence>
<comment type="similarity">
    <text evidence="1 11">Belongs to the class-II aminoacyl-tRNA synthetase family.</text>
</comment>
<dbReference type="SMART" id="SM00863">
    <property type="entry name" value="tRNA_SAD"/>
    <property type="match status" value="1"/>
</dbReference>
<evidence type="ECO:0000256" key="4">
    <source>
        <dbReference type="ARBA" id="ARBA00022723"/>
    </source>
</evidence>
<comment type="caution">
    <text evidence="13">The sequence shown here is derived from an EMBL/GenBank/DDBJ whole genome shotgun (WGS) entry which is preliminary data.</text>
</comment>
<accession>A0A0F3PC54</accession>
<evidence type="ECO:0000256" key="5">
    <source>
        <dbReference type="ARBA" id="ARBA00022741"/>
    </source>
</evidence>
<dbReference type="Gene3D" id="2.40.30.130">
    <property type="match status" value="1"/>
</dbReference>
<feature type="binding site" evidence="11">
    <location>
        <position position="574"/>
    </location>
    <ligand>
        <name>Zn(2+)</name>
        <dbReference type="ChEBI" id="CHEBI:29105"/>
    </ligand>
</feature>
<dbReference type="InterPro" id="IPR045864">
    <property type="entry name" value="aa-tRNA-synth_II/BPL/LPL"/>
</dbReference>
<comment type="catalytic activity">
    <reaction evidence="11">
        <text>tRNA(Ala) + L-alanine + ATP = L-alanyl-tRNA(Ala) + AMP + diphosphate</text>
        <dbReference type="Rhea" id="RHEA:12540"/>
        <dbReference type="Rhea" id="RHEA-COMP:9657"/>
        <dbReference type="Rhea" id="RHEA-COMP:9923"/>
        <dbReference type="ChEBI" id="CHEBI:30616"/>
        <dbReference type="ChEBI" id="CHEBI:33019"/>
        <dbReference type="ChEBI" id="CHEBI:57972"/>
        <dbReference type="ChEBI" id="CHEBI:78442"/>
        <dbReference type="ChEBI" id="CHEBI:78497"/>
        <dbReference type="ChEBI" id="CHEBI:456215"/>
        <dbReference type="EC" id="6.1.1.7"/>
    </reaction>
</comment>
<dbReference type="GO" id="GO:0004813">
    <property type="term" value="F:alanine-tRNA ligase activity"/>
    <property type="evidence" value="ECO:0007669"/>
    <property type="project" value="UniProtKB-UniRule"/>
</dbReference>
<dbReference type="InterPro" id="IPR012947">
    <property type="entry name" value="tRNA_SAD"/>
</dbReference>
<evidence type="ECO:0000256" key="7">
    <source>
        <dbReference type="ARBA" id="ARBA00022840"/>
    </source>
</evidence>
<dbReference type="Pfam" id="PF07973">
    <property type="entry name" value="tRNA_SAD"/>
    <property type="match status" value="1"/>
</dbReference>
<dbReference type="InterPro" id="IPR002318">
    <property type="entry name" value="Ala-tRNA-lgiase_IIc"/>
</dbReference>
<dbReference type="GO" id="GO:0008270">
    <property type="term" value="F:zinc ion binding"/>
    <property type="evidence" value="ECO:0007669"/>
    <property type="project" value="UniProtKB-UniRule"/>
</dbReference>
<dbReference type="InterPro" id="IPR018164">
    <property type="entry name" value="Ala-tRNA-synth_IIc_N"/>
</dbReference>
<sequence>MTTFLNINQIRTTFIEFFKKYGHHHASSSSLVPGNDPSLFFVNAGIVQFKDYVRAPETSKYSRVVTCQKCVRAGGKHNDLESVGYTARHHTFFEMLGNFSFGEDNAKPDFMQLIWNFLTKELLIDEDRLIVTVYHTDHETAKLWRSIAGLDDSRIIRIKTDDNFWSMGPVGPCGPCTEIFYDHGDKIQGGLPGTKDENGGRYVEIWNIVFMQYEQLNESTRVELAKRCIDTGAGLERIATVLQGVYDNYDIDLFKNLIANIEHLTKIKSVGEANFSHRIIADHLRASAFLIADGVMPSNDGRGYVLRRIMRRAMNQIHQLGCKEPVMHQLVPGLINEMGGFYKELRVRQELITYLLKNEEEKFKTTLSKGLKLLEEESKDLTSGSQLSGHIAFKLYDTYGFPFDLTQDILKKRSISINKTEFDQNMLEQQNRARQLWKGQGSNKEQLLWEKLKEEFRATEFVGYSLCQAEGIVVSLIQDNQYVEYIDINQVDDNNKEFWLITNQTPFYGQSGGQMGDIGIIKNNECTIYVTDTIKLFGCTHVHICKIVSGKINLNAVVHMAIDKQYRTQLQIHHSATHILHAALREILGNHIIQKGSLVAYDYLRFDVSHPTSISKELLIKIENRVNEIILNNTAVKFMMMPLDQAIAHGAVALFEEKYGDEVRAISIGETSDARYYSFELCGGTHVKYTGDIGAFRILSESAIAAGVRRIEAIAGKHVIKQARQNSELLDLIAEKFSVTKQTIMSKIDGIIEENNLLKKQLHQLKYNQLILCEKDIQNIADNIGKIKLVYKNIEDYDLQIVRKAVSNTTKNIQNLVMVVISNNDKKSTIIIGVSDNITNKIQANNLVKEIINYIGGSGGGSSTLAQIGCQYTSQLLDLKNIICKLLA</sequence>
<keyword evidence="5 11" id="KW-0547">Nucleotide-binding</keyword>
<keyword evidence="11" id="KW-0963">Cytoplasm</keyword>
<keyword evidence="3 11" id="KW-0436">Ligase</keyword>
<dbReference type="SUPFAM" id="SSF50447">
    <property type="entry name" value="Translation proteins"/>
    <property type="match status" value="1"/>
</dbReference>
<dbReference type="GO" id="GO:0045892">
    <property type="term" value="P:negative regulation of DNA-templated transcription"/>
    <property type="evidence" value="ECO:0007669"/>
    <property type="project" value="TreeGrafter"/>
</dbReference>
<keyword evidence="10 11" id="KW-0030">Aminoacyl-tRNA synthetase</keyword>
<keyword evidence="9 11" id="KW-0648">Protein biosynthesis</keyword>
<feature type="binding site" evidence="11">
    <location>
        <position position="686"/>
    </location>
    <ligand>
        <name>Zn(2+)</name>
        <dbReference type="ChEBI" id="CHEBI:29105"/>
    </ligand>
</feature>
<evidence type="ECO:0000259" key="12">
    <source>
        <dbReference type="PROSITE" id="PS50860"/>
    </source>
</evidence>
<dbReference type="AlphaFoldDB" id="A0A0F3PC54"/>
<dbReference type="Gene3D" id="3.10.310.40">
    <property type="match status" value="1"/>
</dbReference>
<dbReference type="InterPro" id="IPR050058">
    <property type="entry name" value="Ala-tRNA_ligase"/>
</dbReference>
<dbReference type="SUPFAM" id="SSF55681">
    <property type="entry name" value="Class II aaRS and biotin synthetases"/>
    <property type="match status" value="1"/>
</dbReference>
<dbReference type="SUPFAM" id="SSF101353">
    <property type="entry name" value="Putative anticodon-binding domain of alanyl-tRNA synthetase (AlaRS)"/>
    <property type="match status" value="1"/>
</dbReference>
<dbReference type="PANTHER" id="PTHR11777">
    <property type="entry name" value="ALANYL-TRNA SYNTHETASE"/>
    <property type="match status" value="1"/>
</dbReference>
<dbReference type="HAMAP" id="MF_00036_B">
    <property type="entry name" value="Ala_tRNA_synth_B"/>
    <property type="match status" value="1"/>
</dbReference>
<dbReference type="RefSeq" id="WP_045916556.1">
    <property type="nucleotide sequence ID" value="NZ_LAOA01000003.1"/>
</dbReference>
<dbReference type="GO" id="GO:0005524">
    <property type="term" value="F:ATP binding"/>
    <property type="evidence" value="ECO:0007669"/>
    <property type="project" value="UniProtKB-UniRule"/>
</dbReference>
<protein>
    <recommendedName>
        <fullName evidence="11">Alanine--tRNA ligase</fullName>
        <ecNumber evidence="11">6.1.1.7</ecNumber>
    </recommendedName>
    <alternativeName>
        <fullName evidence="11">Alanyl-tRNA synthetase</fullName>
        <shortName evidence="11">AlaRS</shortName>
    </alternativeName>
</protein>
<dbReference type="Pfam" id="PF02272">
    <property type="entry name" value="DHHA1"/>
    <property type="match status" value="1"/>
</dbReference>
<dbReference type="PATRIC" id="fig|1359175.3.peg.1807"/>
<dbReference type="GO" id="GO:0002161">
    <property type="term" value="F:aminoacyl-tRNA deacylase activity"/>
    <property type="evidence" value="ECO:0007669"/>
    <property type="project" value="TreeGrafter"/>
</dbReference>
<name>A0A0F3PC54_ORITS</name>
<dbReference type="GO" id="GO:0005829">
    <property type="term" value="C:cytosol"/>
    <property type="evidence" value="ECO:0007669"/>
    <property type="project" value="TreeGrafter"/>
</dbReference>
<dbReference type="SUPFAM" id="SSF55186">
    <property type="entry name" value="ThrRS/AlaRS common domain"/>
    <property type="match status" value="1"/>
</dbReference>
<dbReference type="InterPro" id="IPR018163">
    <property type="entry name" value="Thr/Ala-tRNA-synth_IIc_edit"/>
</dbReference>
<keyword evidence="2 11" id="KW-0820">tRNA-binding</keyword>
<evidence type="ECO:0000256" key="2">
    <source>
        <dbReference type="ARBA" id="ARBA00022555"/>
    </source>
</evidence>
<evidence type="ECO:0000256" key="11">
    <source>
        <dbReference type="HAMAP-Rule" id="MF_00036"/>
    </source>
</evidence>
<comment type="cofactor">
    <cofactor evidence="11">
        <name>Zn(2+)</name>
        <dbReference type="ChEBI" id="CHEBI:29105"/>
    </cofactor>
    <text evidence="11">Binds 1 zinc ion per subunit.</text>
</comment>
<dbReference type="Gene3D" id="3.30.54.20">
    <property type="match status" value="1"/>
</dbReference>
<dbReference type="NCBIfam" id="TIGR00344">
    <property type="entry name" value="alaS"/>
    <property type="match status" value="1"/>
</dbReference>
<gene>
    <name evidence="11 13" type="primary">alaS</name>
    <name evidence="13" type="ORF">OTSTA716_0179</name>
</gene>
<dbReference type="EMBL" id="LAOA01000003">
    <property type="protein sequence ID" value="KJV77522.1"/>
    <property type="molecule type" value="Genomic_DNA"/>
</dbReference>
<dbReference type="Gene3D" id="3.30.930.10">
    <property type="entry name" value="Bira Bifunctional Protein, Domain 2"/>
    <property type="match status" value="1"/>
</dbReference>
<dbReference type="FunFam" id="3.10.310.40:FF:000001">
    <property type="entry name" value="Alanine--tRNA ligase"/>
    <property type="match status" value="1"/>
</dbReference>
<dbReference type="GO" id="GO:0006419">
    <property type="term" value="P:alanyl-tRNA aminoacylation"/>
    <property type="evidence" value="ECO:0007669"/>
    <property type="project" value="UniProtKB-UniRule"/>
</dbReference>
<feature type="binding site" evidence="11">
    <location>
        <position position="578"/>
    </location>
    <ligand>
        <name>Zn(2+)</name>
        <dbReference type="ChEBI" id="CHEBI:29105"/>
    </ligand>
</feature>
<dbReference type="InterPro" id="IPR023033">
    <property type="entry name" value="Ala_tRNA_ligase_euk/bac"/>
</dbReference>
<dbReference type="InterPro" id="IPR018162">
    <property type="entry name" value="Ala-tRNA-ligase_IIc_anticod-bd"/>
</dbReference>